<feature type="transmembrane region" description="Helical" evidence="6">
    <location>
        <begin position="43"/>
        <end position="62"/>
    </location>
</feature>
<dbReference type="GO" id="GO:0015171">
    <property type="term" value="F:amino acid transmembrane transporter activity"/>
    <property type="evidence" value="ECO:0007669"/>
    <property type="project" value="TreeGrafter"/>
</dbReference>
<keyword evidence="5 6" id="KW-0472">Membrane</keyword>
<feature type="transmembrane region" description="Helical" evidence="6">
    <location>
        <begin position="159"/>
        <end position="177"/>
    </location>
</feature>
<keyword evidence="2" id="KW-1003">Cell membrane</keyword>
<gene>
    <name evidence="7" type="ORF">ROR02_19080</name>
</gene>
<dbReference type="GO" id="GO:0005886">
    <property type="term" value="C:plasma membrane"/>
    <property type="evidence" value="ECO:0007669"/>
    <property type="project" value="UniProtKB-SubCell"/>
</dbReference>
<evidence type="ECO:0000313" key="8">
    <source>
        <dbReference type="Proteomes" id="UP000321567"/>
    </source>
</evidence>
<reference evidence="7 8" key="1">
    <citation type="submission" date="2019-07" db="EMBL/GenBank/DDBJ databases">
        <title>Whole genome shotgun sequence of Rhodospirillum oryzae NBRC 107573.</title>
        <authorList>
            <person name="Hosoyama A."/>
            <person name="Uohara A."/>
            <person name="Ohji S."/>
            <person name="Ichikawa N."/>
        </authorList>
    </citation>
    <scope>NUCLEOTIDE SEQUENCE [LARGE SCALE GENOMIC DNA]</scope>
    <source>
        <strain evidence="7 8">NBRC 107573</strain>
    </source>
</reference>
<evidence type="ECO:0000313" key="7">
    <source>
        <dbReference type="EMBL" id="GEO81777.1"/>
    </source>
</evidence>
<dbReference type="InterPro" id="IPR001123">
    <property type="entry name" value="LeuE-type"/>
</dbReference>
<sequence length="209" mass="22499">MSAYDLLLFLPAAILMAIPMGPSNFLCFSNALNHGAVPAGVAGLGRVAGFGLLIVLAAFGLGAVLAKGAWLLIAIKWFGVAYLAWLGWRLWRAPTPDLEAARAGGGTAPRVSTWVLMRREFTTAIVNPKAILYFTAAFPQFIGHADDFTTRFLILGLEYLFFEYLVLWLYAALGSGLGRSGLLTGLRSWINRVTGISFFGFAGWMASSG</sequence>
<dbReference type="Pfam" id="PF01810">
    <property type="entry name" value="LysE"/>
    <property type="match status" value="1"/>
</dbReference>
<feature type="transmembrane region" description="Helical" evidence="6">
    <location>
        <begin position="189"/>
        <end position="207"/>
    </location>
</feature>
<dbReference type="Proteomes" id="UP000321567">
    <property type="component" value="Unassembled WGS sequence"/>
</dbReference>
<dbReference type="PANTHER" id="PTHR30086">
    <property type="entry name" value="ARGININE EXPORTER PROTEIN ARGO"/>
    <property type="match status" value="1"/>
</dbReference>
<keyword evidence="8" id="KW-1185">Reference proteome</keyword>
<name>A0A512H8K5_9PROT</name>
<feature type="transmembrane region" description="Helical" evidence="6">
    <location>
        <begin position="69"/>
        <end position="88"/>
    </location>
</feature>
<comment type="caution">
    <text evidence="7">The sequence shown here is derived from an EMBL/GenBank/DDBJ whole genome shotgun (WGS) entry which is preliminary data.</text>
</comment>
<protein>
    <submittedName>
        <fullName evidence="7">Threonine transporter RhtB</fullName>
    </submittedName>
</protein>
<keyword evidence="4 6" id="KW-1133">Transmembrane helix</keyword>
<keyword evidence="3 6" id="KW-0812">Transmembrane</keyword>
<evidence type="ECO:0000256" key="5">
    <source>
        <dbReference type="ARBA" id="ARBA00023136"/>
    </source>
</evidence>
<dbReference type="PANTHER" id="PTHR30086:SF20">
    <property type="entry name" value="ARGININE EXPORTER PROTEIN ARGO-RELATED"/>
    <property type="match status" value="1"/>
</dbReference>
<dbReference type="RefSeq" id="WP_147163805.1">
    <property type="nucleotide sequence ID" value="NZ_BJZO01000048.1"/>
</dbReference>
<evidence type="ECO:0000256" key="4">
    <source>
        <dbReference type="ARBA" id="ARBA00022989"/>
    </source>
</evidence>
<evidence type="ECO:0000256" key="2">
    <source>
        <dbReference type="ARBA" id="ARBA00022475"/>
    </source>
</evidence>
<evidence type="ECO:0000256" key="6">
    <source>
        <dbReference type="SAM" id="Phobius"/>
    </source>
</evidence>
<organism evidence="7 8">
    <name type="scientific">Pararhodospirillum oryzae</name>
    <dbReference type="NCBI Taxonomy" id="478448"/>
    <lineage>
        <taxon>Bacteria</taxon>
        <taxon>Pseudomonadati</taxon>
        <taxon>Pseudomonadota</taxon>
        <taxon>Alphaproteobacteria</taxon>
        <taxon>Rhodospirillales</taxon>
        <taxon>Rhodospirillaceae</taxon>
        <taxon>Pararhodospirillum</taxon>
    </lineage>
</organism>
<proteinExistence type="predicted"/>
<dbReference type="OrthoDB" id="9804822at2"/>
<comment type="subcellular location">
    <subcellularLocation>
        <location evidence="1">Cell membrane</location>
        <topology evidence="1">Multi-pass membrane protein</topology>
    </subcellularLocation>
</comment>
<evidence type="ECO:0000256" key="1">
    <source>
        <dbReference type="ARBA" id="ARBA00004651"/>
    </source>
</evidence>
<accession>A0A512H8K5</accession>
<dbReference type="AlphaFoldDB" id="A0A512H8K5"/>
<dbReference type="PIRSF" id="PIRSF006324">
    <property type="entry name" value="LeuE"/>
    <property type="match status" value="1"/>
</dbReference>
<dbReference type="EMBL" id="BJZO01000048">
    <property type="protein sequence ID" value="GEO81777.1"/>
    <property type="molecule type" value="Genomic_DNA"/>
</dbReference>
<evidence type="ECO:0000256" key="3">
    <source>
        <dbReference type="ARBA" id="ARBA00022692"/>
    </source>
</evidence>